<keyword evidence="2" id="KW-0812">Transmembrane</keyword>
<dbReference type="PANTHER" id="PTHR30032">
    <property type="entry name" value="N-ACETYLMURAMOYL-L-ALANINE AMIDASE-RELATED"/>
    <property type="match status" value="1"/>
</dbReference>
<feature type="compositionally biased region" description="Low complexity" evidence="1">
    <location>
        <begin position="83"/>
        <end position="99"/>
    </location>
</feature>
<proteinExistence type="predicted"/>
<dbReference type="GO" id="GO:0030288">
    <property type="term" value="C:outer membrane-bounded periplasmic space"/>
    <property type="evidence" value="ECO:0007669"/>
    <property type="project" value="TreeGrafter"/>
</dbReference>
<dbReference type="GO" id="GO:0030435">
    <property type="term" value="P:sporulation resulting in formation of a cellular spore"/>
    <property type="evidence" value="ECO:0007669"/>
    <property type="project" value="InterPro"/>
</dbReference>
<keyword evidence="2" id="KW-0472">Membrane</keyword>
<dbReference type="InterPro" id="IPR013486">
    <property type="entry name" value="SpoIID/LytB"/>
</dbReference>
<organism evidence="4 5">
    <name type="scientific">Cohnella pontilimi</name>
    <dbReference type="NCBI Taxonomy" id="2564100"/>
    <lineage>
        <taxon>Bacteria</taxon>
        <taxon>Bacillati</taxon>
        <taxon>Bacillota</taxon>
        <taxon>Bacilli</taxon>
        <taxon>Bacillales</taxon>
        <taxon>Paenibacillaceae</taxon>
        <taxon>Cohnella</taxon>
    </lineage>
</organism>
<feature type="region of interest" description="Disordered" evidence="1">
    <location>
        <begin position="52"/>
        <end position="112"/>
    </location>
</feature>
<dbReference type="EMBL" id="SUPK01000005">
    <property type="protein sequence ID" value="TJY41913.1"/>
    <property type="molecule type" value="Genomic_DNA"/>
</dbReference>
<dbReference type="RefSeq" id="WP_136778048.1">
    <property type="nucleotide sequence ID" value="NZ_SUPK01000005.1"/>
</dbReference>
<sequence>MEWAKRLEWAGFTAGIVLALILWSNLHTANRTETAQLMAASSEDLETWAQPAANVKSDKSQSSSENNVIRTNAGPASNRGGESDNSLNSNPNSNPNSNRDSPHNTADKDDIPIRVYLTEQRRVETVPLEDYIRGVVAAEMPPSFHPAALEAQAMAARTYIMRRLLEHDRTNIPVQDADVTDTVTHQAYRSLEQMNRLRDENGQAWRKADEAARNTRGKIITYDGKPIEALYFSASNGYTENSENVFPFALPYLRSVTSPWDRPINLPGAAQTTQMPLKEFYEKLGIDAISASARLNNSPKMKVTGWTDGRRIKSLTVIDRTFTGQEFRERLGLRSTSFTWRVKDGTISFTTYGNGHGVGMSQWGAEGMAQDGHTAEQILKYYYKGTQITEVSKLVPSL</sequence>
<comment type="caution">
    <text evidence="4">The sequence shown here is derived from an EMBL/GenBank/DDBJ whole genome shotgun (WGS) entry which is preliminary data.</text>
</comment>
<gene>
    <name evidence="4" type="primary">spoIID</name>
    <name evidence="4" type="ORF">E5161_11975</name>
</gene>
<feature type="domain" description="Sporulation stage II protein D amidase enhancer LytB N-terminal" evidence="3">
    <location>
        <begin position="119"/>
        <end position="222"/>
    </location>
</feature>
<keyword evidence="5" id="KW-1185">Reference proteome</keyword>
<feature type="compositionally biased region" description="Basic and acidic residues" evidence="1">
    <location>
        <begin position="100"/>
        <end position="112"/>
    </location>
</feature>
<evidence type="ECO:0000256" key="1">
    <source>
        <dbReference type="SAM" id="MobiDB-lite"/>
    </source>
</evidence>
<dbReference type="InterPro" id="IPR014225">
    <property type="entry name" value="Spore_II_D_firmicutes"/>
</dbReference>
<keyword evidence="2" id="KW-1133">Transmembrane helix</keyword>
<evidence type="ECO:0000259" key="3">
    <source>
        <dbReference type="Pfam" id="PF08486"/>
    </source>
</evidence>
<accession>A0A4U0FAS3</accession>
<dbReference type="NCBIfam" id="TIGR02669">
    <property type="entry name" value="SpoIID_LytB"/>
    <property type="match status" value="1"/>
</dbReference>
<dbReference type="OrthoDB" id="9794671at2"/>
<evidence type="ECO:0000256" key="2">
    <source>
        <dbReference type="SAM" id="Phobius"/>
    </source>
</evidence>
<dbReference type="InterPro" id="IPR051922">
    <property type="entry name" value="Bact_Sporulation_Assoc"/>
</dbReference>
<evidence type="ECO:0000313" key="5">
    <source>
        <dbReference type="Proteomes" id="UP000309673"/>
    </source>
</evidence>
<reference evidence="4 5" key="1">
    <citation type="submission" date="2019-04" db="EMBL/GenBank/DDBJ databases">
        <title>Cohnella sp. nov., isolated from soil.</title>
        <authorList>
            <person name="Kim W."/>
        </authorList>
    </citation>
    <scope>NUCLEOTIDE SEQUENCE [LARGE SCALE GENOMIC DNA]</scope>
    <source>
        <strain evidence="4 5">CAU 1483</strain>
    </source>
</reference>
<feature type="compositionally biased region" description="Polar residues" evidence="1">
    <location>
        <begin position="60"/>
        <end position="70"/>
    </location>
</feature>
<name>A0A4U0FAS3_9BACL</name>
<dbReference type="Proteomes" id="UP000309673">
    <property type="component" value="Unassembled WGS sequence"/>
</dbReference>
<protein>
    <submittedName>
        <fullName evidence="4">Stage II sporulation protein D</fullName>
    </submittedName>
</protein>
<dbReference type="AlphaFoldDB" id="A0A4U0FAS3"/>
<dbReference type="PANTHER" id="PTHR30032:SF4">
    <property type="entry name" value="AMIDASE ENHANCER"/>
    <property type="match status" value="1"/>
</dbReference>
<dbReference type="InterPro" id="IPR013693">
    <property type="entry name" value="SpoIID/LytB_N"/>
</dbReference>
<feature type="transmembrane region" description="Helical" evidence="2">
    <location>
        <begin position="7"/>
        <end position="26"/>
    </location>
</feature>
<dbReference type="Pfam" id="PF08486">
    <property type="entry name" value="SpoIID"/>
    <property type="match status" value="1"/>
</dbReference>
<evidence type="ECO:0000313" key="4">
    <source>
        <dbReference type="EMBL" id="TJY41913.1"/>
    </source>
</evidence>
<dbReference type="NCBIfam" id="TIGR02870">
    <property type="entry name" value="spore_II_D"/>
    <property type="match status" value="1"/>
</dbReference>